<dbReference type="InterPro" id="IPR003778">
    <property type="entry name" value="CT_A_B"/>
</dbReference>
<dbReference type="GO" id="GO:0004039">
    <property type="term" value="F:allophanate hydrolase activity"/>
    <property type="evidence" value="ECO:0007669"/>
    <property type="project" value="UniProtKB-EC"/>
</dbReference>
<sequence>MSMTVLHPGLLSSIQDLGRYGFQKYGVIVSGAMDSYALRVANILVGNEEDEGVLEMTLMGPSLRLEQDMLLAITGGDMAPTINGAAVPMWRPVYVRQGSVLDFKGCKPGCRSYLAVAGGYAIPVVMGSKSTYLRAGLGGFHGRALQSGDVLPLRKSLSGVAGRLIKQLAVNLQDHVFAVAAWYVAKGNIPKPTQPIKIRITRGNQYEHFTAESKAQFFCRPFQVTAQSDRMGYRLSGPVMALNEPLEMISESVALGTIQVPPEGNPIVLLADRQTAGGYPKIAQVAAVDVAIIAQTRPGDQIWFQEISLKEAEQLYHEREEYLQHLKQAIALRLV</sequence>
<evidence type="ECO:0000313" key="5">
    <source>
        <dbReference type="EMBL" id="CQR70999.1"/>
    </source>
</evidence>
<dbReference type="EC" id="3.5.1.54" evidence="5"/>
<dbReference type="InterPro" id="IPR052708">
    <property type="entry name" value="PxpC"/>
</dbReference>
<evidence type="ECO:0000256" key="1">
    <source>
        <dbReference type="ARBA" id="ARBA00022741"/>
    </source>
</evidence>
<proteinExistence type="predicted"/>
<keyword evidence="6" id="KW-1185">Reference proteome</keyword>
<evidence type="ECO:0000313" key="6">
    <source>
        <dbReference type="Proteomes" id="UP000049855"/>
    </source>
</evidence>
<evidence type="ECO:0000256" key="2">
    <source>
        <dbReference type="ARBA" id="ARBA00022801"/>
    </source>
</evidence>
<keyword evidence="2 5" id="KW-0378">Hydrolase</keyword>
<dbReference type="RefSeq" id="WP_021169708.1">
    <property type="nucleotide sequence ID" value="NZ_CTRP01000003.1"/>
</dbReference>
<gene>
    <name evidence="5" type="ORF">SpAn4DRAFT_1977</name>
</gene>
<dbReference type="PANTHER" id="PTHR43309:SF5">
    <property type="entry name" value="5-OXOPROLINASE SUBUNIT C"/>
    <property type="match status" value="1"/>
</dbReference>
<dbReference type="Gene3D" id="2.40.100.10">
    <property type="entry name" value="Cyclophilin-like"/>
    <property type="match status" value="1"/>
</dbReference>
<dbReference type="SMART" id="SM00797">
    <property type="entry name" value="AHS2"/>
    <property type="match status" value="1"/>
</dbReference>
<dbReference type="EMBL" id="CTRP01000003">
    <property type="protein sequence ID" value="CQR70999.1"/>
    <property type="molecule type" value="Genomic_DNA"/>
</dbReference>
<feature type="domain" description="Carboxyltransferase" evidence="4">
    <location>
        <begin position="24"/>
        <end position="322"/>
    </location>
</feature>
<dbReference type="SUPFAM" id="SSF50891">
    <property type="entry name" value="Cyclophilin-like"/>
    <property type="match status" value="1"/>
</dbReference>
<name>A0A0U1KV43_9FIRM</name>
<keyword evidence="1" id="KW-0547">Nucleotide-binding</keyword>
<protein>
    <submittedName>
        <fullName evidence="5">Allophanate hydrolase 2 subunit 2</fullName>
        <ecNumber evidence="5">3.5.1.54</ecNumber>
    </submittedName>
</protein>
<evidence type="ECO:0000259" key="4">
    <source>
        <dbReference type="SMART" id="SM00797"/>
    </source>
</evidence>
<keyword evidence="3" id="KW-0067">ATP-binding</keyword>
<dbReference type="Proteomes" id="UP000049855">
    <property type="component" value="Unassembled WGS sequence"/>
</dbReference>
<organism evidence="5 6">
    <name type="scientific">Sporomusa ovata</name>
    <dbReference type="NCBI Taxonomy" id="2378"/>
    <lineage>
        <taxon>Bacteria</taxon>
        <taxon>Bacillati</taxon>
        <taxon>Bacillota</taxon>
        <taxon>Negativicutes</taxon>
        <taxon>Selenomonadales</taxon>
        <taxon>Sporomusaceae</taxon>
        <taxon>Sporomusa</taxon>
    </lineage>
</organism>
<reference evidence="6" key="1">
    <citation type="submission" date="2015-03" db="EMBL/GenBank/DDBJ databases">
        <authorList>
            <person name="Nijsse Bart"/>
        </authorList>
    </citation>
    <scope>NUCLEOTIDE SEQUENCE [LARGE SCALE GENOMIC DNA]</scope>
</reference>
<dbReference type="NCBIfam" id="TIGR00724">
    <property type="entry name" value="urea_amlyse_rel"/>
    <property type="match status" value="1"/>
</dbReference>
<dbReference type="GO" id="GO:0005524">
    <property type="term" value="F:ATP binding"/>
    <property type="evidence" value="ECO:0007669"/>
    <property type="project" value="UniProtKB-KW"/>
</dbReference>
<evidence type="ECO:0000256" key="3">
    <source>
        <dbReference type="ARBA" id="ARBA00022840"/>
    </source>
</evidence>
<dbReference type="AlphaFoldDB" id="A0A0U1KV43"/>
<dbReference type="Pfam" id="PF02626">
    <property type="entry name" value="CT_A_B"/>
    <property type="match status" value="1"/>
</dbReference>
<dbReference type="InterPro" id="IPR029000">
    <property type="entry name" value="Cyclophilin-like_dom_sf"/>
</dbReference>
<accession>A0A0U1KV43</accession>
<dbReference type="PANTHER" id="PTHR43309">
    <property type="entry name" value="5-OXOPROLINASE SUBUNIT C"/>
    <property type="match status" value="1"/>
</dbReference>